<protein>
    <recommendedName>
        <fullName evidence="3">Transcriptional regulator TetR C-terminal Firmicutes type domain-containing protein</fullName>
    </recommendedName>
</protein>
<dbReference type="Proteomes" id="UP001321741">
    <property type="component" value="Chromosome"/>
</dbReference>
<organism evidence="1 2">
    <name type="scientific">Lactobacillus xylocopicola</name>
    <dbReference type="NCBI Taxonomy" id="2976676"/>
    <lineage>
        <taxon>Bacteria</taxon>
        <taxon>Bacillati</taxon>
        <taxon>Bacillota</taxon>
        <taxon>Bacilli</taxon>
        <taxon>Lactobacillales</taxon>
        <taxon>Lactobacillaceae</taxon>
        <taxon>Lactobacillus</taxon>
    </lineage>
</organism>
<proteinExistence type="predicted"/>
<gene>
    <name evidence="1" type="ORF">KIM322_10490</name>
</gene>
<name>A0ABN6SK98_9LACO</name>
<accession>A0ABN6SK98</accession>
<sequence>MEVIEHEQVLLEKLSNCSRKRYRVVDFCEDAAISRRLFYLRYHNMSDMFTEVLKIQIRRTLRSNSGESITQMFFRMLEKIKKNKIFYANIRLISKDPRIFYHNLRKEYAQAIENYLRPRGAFSVTQVEMVANGIYAIIDNWVLHECEHPIVDVFQSIRILLDDLTRKINRNK</sequence>
<evidence type="ECO:0008006" key="3">
    <source>
        <dbReference type="Google" id="ProtNLM"/>
    </source>
</evidence>
<dbReference type="RefSeq" id="WP_317637036.1">
    <property type="nucleotide sequence ID" value="NZ_AP026803.1"/>
</dbReference>
<evidence type="ECO:0000313" key="1">
    <source>
        <dbReference type="EMBL" id="BDR60788.1"/>
    </source>
</evidence>
<reference evidence="1 2" key="1">
    <citation type="journal article" date="2023" name="Microbiol. Spectr.">
        <title>Symbiosis of Carpenter Bees with Uncharacterized Lactic Acid Bacteria Showing NAD Auxotrophy.</title>
        <authorList>
            <person name="Kawasaki S."/>
            <person name="Ozawa K."/>
            <person name="Mori T."/>
            <person name="Yamamoto A."/>
            <person name="Ito M."/>
            <person name="Ohkuma M."/>
            <person name="Sakamoto M."/>
            <person name="Matsutani M."/>
        </authorList>
    </citation>
    <scope>NUCLEOTIDE SEQUENCE [LARGE SCALE GENOMIC DNA]</scope>
    <source>
        <strain evidence="1 2">Kim32-2</strain>
    </source>
</reference>
<dbReference type="Gene3D" id="1.10.357.10">
    <property type="entry name" value="Tetracycline Repressor, domain 2"/>
    <property type="match status" value="1"/>
</dbReference>
<dbReference type="EMBL" id="AP026803">
    <property type="protein sequence ID" value="BDR60788.1"/>
    <property type="molecule type" value="Genomic_DNA"/>
</dbReference>
<keyword evidence="2" id="KW-1185">Reference proteome</keyword>
<evidence type="ECO:0000313" key="2">
    <source>
        <dbReference type="Proteomes" id="UP001321741"/>
    </source>
</evidence>